<dbReference type="RefSeq" id="WP_128221328.1">
    <property type="nucleotide sequence ID" value="NZ_CP034929.1"/>
</dbReference>
<sequence>MSVQTEGSPARGRVSRWFVGDRWWAGLTLAYLLTRVTAVVAFLVAARDPLSRPRSWRGDEPVDAWRLMHQAWDANWYTIIVEDGYPETLPRGEDGRVWQNPYAFYPLYPMTVRLLSALGHVSTGAAAIALNTVLGLVAVLLMRRLLLAYAPQLASTRPWFLFTAPVAMAAFPAAGVFSANYSEATAMVVLLATLLALQKQRWGWLVVGIVALGLVRPLAVPLGLVILVHFAPKFLAHWRGDGADDPGRRIWTPDLARFVALGMLSVASVLLWPVLVGLLSGEADGLFLTQDAWKRPGGTETTAPFAVLTAQAGSGWLAALWVTGWIGLCLGGALLPANRALGPQLHAWSLGYLVFILATVGVGGSGTRYTLFALTFHTSLAAPVRRGWQAALVVAGLLWFQFDWISTRWSGEGHAP</sequence>
<keyword evidence="1" id="KW-0472">Membrane</keyword>
<dbReference type="EMBL" id="JBHSQI010000003">
    <property type="protein sequence ID" value="MFC6153514.1"/>
    <property type="molecule type" value="Genomic_DNA"/>
</dbReference>
<evidence type="ECO:0000256" key="1">
    <source>
        <dbReference type="SAM" id="Phobius"/>
    </source>
</evidence>
<reference evidence="3" key="1">
    <citation type="journal article" date="2019" name="Int. J. Syst. Evol. Microbiol.">
        <title>The Global Catalogue of Microorganisms (GCM) 10K type strain sequencing project: providing services to taxonomists for standard genome sequencing and annotation.</title>
        <authorList>
            <consortium name="The Broad Institute Genomics Platform"/>
            <consortium name="The Broad Institute Genome Sequencing Center for Infectious Disease"/>
            <person name="Wu L."/>
            <person name="Ma J."/>
        </authorList>
    </citation>
    <scope>NUCLEOTIDE SEQUENCE [LARGE SCALE GENOMIC DNA]</scope>
    <source>
        <strain evidence="3">DFY28</strain>
    </source>
</reference>
<evidence type="ECO:0008006" key="4">
    <source>
        <dbReference type="Google" id="ProtNLM"/>
    </source>
</evidence>
<feature type="transmembrane region" description="Helical" evidence="1">
    <location>
        <begin position="347"/>
        <end position="367"/>
    </location>
</feature>
<accession>A0ABW1QVG5</accession>
<organism evidence="2 3">
    <name type="scientific">Nocardioides yefusunii</name>
    <dbReference type="NCBI Taxonomy" id="2500546"/>
    <lineage>
        <taxon>Bacteria</taxon>
        <taxon>Bacillati</taxon>
        <taxon>Actinomycetota</taxon>
        <taxon>Actinomycetes</taxon>
        <taxon>Propionibacteriales</taxon>
        <taxon>Nocardioidaceae</taxon>
        <taxon>Nocardioides</taxon>
    </lineage>
</organism>
<feature type="transmembrane region" description="Helical" evidence="1">
    <location>
        <begin position="258"/>
        <end position="279"/>
    </location>
</feature>
<keyword evidence="1" id="KW-0812">Transmembrane</keyword>
<keyword evidence="3" id="KW-1185">Reference proteome</keyword>
<proteinExistence type="predicted"/>
<name>A0ABW1QVG5_9ACTN</name>
<gene>
    <name evidence="2" type="ORF">ACFPWU_07525</name>
</gene>
<feature type="transmembrane region" description="Helical" evidence="1">
    <location>
        <begin position="125"/>
        <end position="147"/>
    </location>
</feature>
<comment type="caution">
    <text evidence="2">The sequence shown here is derived from an EMBL/GenBank/DDBJ whole genome shotgun (WGS) entry which is preliminary data.</text>
</comment>
<keyword evidence="1" id="KW-1133">Transmembrane helix</keyword>
<evidence type="ECO:0000313" key="2">
    <source>
        <dbReference type="EMBL" id="MFC6153514.1"/>
    </source>
</evidence>
<feature type="transmembrane region" description="Helical" evidence="1">
    <location>
        <begin position="159"/>
        <end position="182"/>
    </location>
</feature>
<evidence type="ECO:0000313" key="3">
    <source>
        <dbReference type="Proteomes" id="UP001596098"/>
    </source>
</evidence>
<protein>
    <recommendedName>
        <fullName evidence="4">Integral membrane protein</fullName>
    </recommendedName>
</protein>
<feature type="transmembrane region" description="Helical" evidence="1">
    <location>
        <begin position="202"/>
        <end position="230"/>
    </location>
</feature>
<dbReference type="Proteomes" id="UP001596098">
    <property type="component" value="Unassembled WGS sequence"/>
</dbReference>
<feature type="transmembrane region" description="Helical" evidence="1">
    <location>
        <begin position="315"/>
        <end position="335"/>
    </location>
</feature>
<feature type="transmembrane region" description="Helical" evidence="1">
    <location>
        <begin position="23"/>
        <end position="46"/>
    </location>
</feature>